<evidence type="ECO:0000256" key="1">
    <source>
        <dbReference type="SAM" id="MobiDB-lite"/>
    </source>
</evidence>
<reference evidence="2" key="1">
    <citation type="journal article" date="2006" name="Mol. Microbiol.">
        <title>Metagenomic DNA fragments that affect Escherichia coli mutational pathways.</title>
        <authorList>
            <person name="Yang H."/>
            <person name="To K.H."/>
            <person name="Aguila S.J."/>
            <person name="Miller J.H."/>
        </authorList>
    </citation>
    <scope>NUCLEOTIDE SEQUENCE</scope>
</reference>
<proteinExistence type="predicted"/>
<dbReference type="EMBL" id="DQ813480">
    <property type="protein sequence ID" value="ABI21601.1"/>
    <property type="molecule type" value="Genomic_DNA"/>
</dbReference>
<feature type="compositionally biased region" description="Polar residues" evidence="1">
    <location>
        <begin position="14"/>
        <end position="25"/>
    </location>
</feature>
<sequence length="102" mass="11745">MNSVIYTDGRAASNRDTNGDTVKSSTKWEGKKLISRYAIHRSFEGNPETVDVIDEWTVSSDGKTLTLKTTPRYLLRGTDSAHREPFRGKVPRLWLRRIYDRT</sequence>
<accession>Q0GNK1</accession>
<feature type="region of interest" description="Disordered" evidence="1">
    <location>
        <begin position="1"/>
        <end position="25"/>
    </location>
</feature>
<organism evidence="2">
    <name type="scientific">uncultured organism</name>
    <dbReference type="NCBI Taxonomy" id="155900"/>
    <lineage>
        <taxon>unclassified sequences</taxon>
        <taxon>environmental samples</taxon>
    </lineage>
</organism>
<name>Q0GNK1_9ZZZZ</name>
<dbReference type="AlphaFoldDB" id="Q0GNK1"/>
<protein>
    <submittedName>
        <fullName evidence="2">Smu11A</fullName>
    </submittedName>
</protein>
<evidence type="ECO:0000313" key="2">
    <source>
        <dbReference type="EMBL" id="ABI21601.1"/>
    </source>
</evidence>